<evidence type="ECO:0000256" key="5">
    <source>
        <dbReference type="ARBA" id="ARBA00022840"/>
    </source>
</evidence>
<organism evidence="8 9">
    <name type="scientific">Luteococcus japonicus LSP_Lj1</name>
    <dbReference type="NCBI Taxonomy" id="1255658"/>
    <lineage>
        <taxon>Bacteria</taxon>
        <taxon>Bacillati</taxon>
        <taxon>Actinomycetota</taxon>
        <taxon>Actinomycetes</taxon>
        <taxon>Propionibacteriales</taxon>
        <taxon>Propionibacteriaceae</taxon>
        <taxon>Luteococcus</taxon>
    </lineage>
</organism>
<reference evidence="8 9" key="1">
    <citation type="submission" date="2017-02" db="EMBL/GenBank/DDBJ databases">
        <authorList>
            <person name="Peterson S.W."/>
        </authorList>
    </citation>
    <scope>NUCLEOTIDE SEQUENCE [LARGE SCALE GENOMIC DNA]</scope>
    <source>
        <strain evidence="8 9">LSP_Lj1</strain>
    </source>
</reference>
<dbReference type="RefSeq" id="WP_094763492.1">
    <property type="nucleotide sequence ID" value="NZ_FUKQ01000007.1"/>
</dbReference>
<name>A0A1R4IH17_9ACTN</name>
<comment type="similarity">
    <text evidence="1">Belongs to the carbohydrate kinase PfkB family.</text>
</comment>
<dbReference type="CDD" id="cd01164">
    <property type="entry name" value="FruK_PfkB_like"/>
    <property type="match status" value="1"/>
</dbReference>
<dbReference type="PROSITE" id="PS00584">
    <property type="entry name" value="PFKB_KINASES_2"/>
    <property type="match status" value="1"/>
</dbReference>
<keyword evidence="2 6" id="KW-0808">Transferase</keyword>
<keyword evidence="9" id="KW-1185">Reference proteome</keyword>
<dbReference type="STRING" id="1255658.FM114_01815"/>
<dbReference type="InterPro" id="IPR002173">
    <property type="entry name" value="Carboh/pur_kinase_PfkB_CS"/>
</dbReference>
<evidence type="ECO:0000313" key="9">
    <source>
        <dbReference type="Proteomes" id="UP000188342"/>
    </source>
</evidence>
<dbReference type="Pfam" id="PF00294">
    <property type="entry name" value="PfkB"/>
    <property type="match status" value="1"/>
</dbReference>
<dbReference type="InterPro" id="IPR029056">
    <property type="entry name" value="Ribokinase-like"/>
</dbReference>
<protein>
    <submittedName>
        <fullName evidence="8">1-phosphofructokinase</fullName>
        <ecNumber evidence="8">2.7.1.56</ecNumber>
    </submittedName>
</protein>
<keyword evidence="5" id="KW-0067">ATP-binding</keyword>
<evidence type="ECO:0000256" key="6">
    <source>
        <dbReference type="PIRNR" id="PIRNR000535"/>
    </source>
</evidence>
<dbReference type="PANTHER" id="PTHR46566:SF5">
    <property type="entry name" value="1-PHOSPHOFRUCTOKINASE"/>
    <property type="match status" value="1"/>
</dbReference>
<dbReference type="PIRSF" id="PIRSF000535">
    <property type="entry name" value="1PFK/6PFK/LacC"/>
    <property type="match status" value="1"/>
</dbReference>
<dbReference type="SUPFAM" id="SSF53613">
    <property type="entry name" value="Ribokinase-like"/>
    <property type="match status" value="1"/>
</dbReference>
<evidence type="ECO:0000256" key="3">
    <source>
        <dbReference type="ARBA" id="ARBA00022741"/>
    </source>
</evidence>
<keyword evidence="4 8" id="KW-0418">Kinase</keyword>
<feature type="domain" description="Carbohydrate kinase PfkB" evidence="7">
    <location>
        <begin position="13"/>
        <end position="310"/>
    </location>
</feature>
<proteinExistence type="inferred from homology"/>
<dbReference type="Proteomes" id="UP000188342">
    <property type="component" value="Unassembled WGS sequence"/>
</dbReference>
<keyword evidence="3" id="KW-0547">Nucleotide-binding</keyword>
<evidence type="ECO:0000256" key="1">
    <source>
        <dbReference type="ARBA" id="ARBA00010688"/>
    </source>
</evidence>
<dbReference type="EMBL" id="FUKQ01000007">
    <property type="protein sequence ID" value="SJN19116.1"/>
    <property type="molecule type" value="Genomic_DNA"/>
</dbReference>
<dbReference type="OrthoDB" id="9801219at2"/>
<dbReference type="InterPro" id="IPR017583">
    <property type="entry name" value="Tagatose/fructose_Pkinase"/>
</dbReference>
<dbReference type="GO" id="GO:0005829">
    <property type="term" value="C:cytosol"/>
    <property type="evidence" value="ECO:0007669"/>
    <property type="project" value="TreeGrafter"/>
</dbReference>
<dbReference type="PANTHER" id="PTHR46566">
    <property type="entry name" value="1-PHOSPHOFRUCTOKINASE-RELATED"/>
    <property type="match status" value="1"/>
</dbReference>
<gene>
    <name evidence="8" type="ORF">FM114_01815</name>
</gene>
<accession>A0A1R4IH17</accession>
<dbReference type="NCBIfam" id="TIGR03168">
    <property type="entry name" value="1-PFK"/>
    <property type="match status" value="1"/>
</dbReference>
<evidence type="ECO:0000313" key="8">
    <source>
        <dbReference type="EMBL" id="SJN19116.1"/>
    </source>
</evidence>
<dbReference type="Gene3D" id="3.40.1190.20">
    <property type="match status" value="1"/>
</dbReference>
<dbReference type="GO" id="GO:0005524">
    <property type="term" value="F:ATP binding"/>
    <property type="evidence" value="ECO:0007669"/>
    <property type="project" value="UniProtKB-KW"/>
</dbReference>
<evidence type="ECO:0000256" key="4">
    <source>
        <dbReference type="ARBA" id="ARBA00022777"/>
    </source>
</evidence>
<dbReference type="InterPro" id="IPR011611">
    <property type="entry name" value="PfkB_dom"/>
</dbReference>
<sequence length="323" mass="32982">MIITFTANPSLDRTATVDGQVTRGGVNRLGQASAEPGGKGVNVARAISLAGAEVITVLPADDYDPILEGLDKLGVPYRNVPIGQPVRSNLTLVESDGTTSKFNEPGPRLDDELLVTLRNTVLGTARSDGGMAQWAALSGSLPPGAPANSYVHLVNLLHQQGVRVAVDTSDAPLQALAAAWPSGAPDLIKPNSEELGQLCGADGVELEAQAAAGNWSPVLDAARSLLARGVKAVLVTLGASGALLVTDEGAWHAIPPAITVASTVGAGDSSLAGYLLADREGLGPDERLRRAVAYGSAAASLPGSQLPTPEQAHPDEVVVTQLA</sequence>
<dbReference type="GO" id="GO:0008662">
    <property type="term" value="F:1-phosphofructokinase activity"/>
    <property type="evidence" value="ECO:0007669"/>
    <property type="project" value="UniProtKB-EC"/>
</dbReference>
<dbReference type="EC" id="2.7.1.56" evidence="8"/>
<evidence type="ECO:0000256" key="2">
    <source>
        <dbReference type="ARBA" id="ARBA00022679"/>
    </source>
</evidence>
<evidence type="ECO:0000259" key="7">
    <source>
        <dbReference type="Pfam" id="PF00294"/>
    </source>
</evidence>
<dbReference type="AlphaFoldDB" id="A0A1R4IH17"/>